<dbReference type="Gene3D" id="1.20.120.330">
    <property type="entry name" value="Nucleotidyltransferases domain 2"/>
    <property type="match status" value="1"/>
</dbReference>
<dbReference type="GO" id="GO:0098793">
    <property type="term" value="C:presynapse"/>
    <property type="evidence" value="ECO:0007669"/>
    <property type="project" value="GOC"/>
</dbReference>
<dbReference type="GO" id="GO:0032012">
    <property type="term" value="P:regulation of ARF protein signal transduction"/>
    <property type="evidence" value="ECO:0007669"/>
    <property type="project" value="InterPro"/>
</dbReference>
<dbReference type="GO" id="GO:0031267">
    <property type="term" value="F:small GTPase binding"/>
    <property type="evidence" value="ECO:0007669"/>
    <property type="project" value="TreeGrafter"/>
</dbReference>
<dbReference type="InterPro" id="IPR022018">
    <property type="entry name" value="GIT1_C"/>
</dbReference>
<dbReference type="PANTHER" id="PTHR46097:SF3">
    <property type="entry name" value="ARF GTPASE-ACTIVATING PROTEIN GIT"/>
    <property type="match status" value="1"/>
</dbReference>
<reference evidence="2" key="1">
    <citation type="submission" date="2015-11" db="EMBL/GenBank/DDBJ databases">
        <title>De novo transcriptome assembly of four potential Pierce s Disease insect vectors from Arizona vineyards.</title>
        <authorList>
            <person name="Tassone E.E."/>
        </authorList>
    </citation>
    <scope>NUCLEOTIDE SEQUENCE</scope>
</reference>
<organism evidence="2">
    <name type="scientific">Homalodisca liturata</name>
    <dbReference type="NCBI Taxonomy" id="320908"/>
    <lineage>
        <taxon>Eukaryota</taxon>
        <taxon>Metazoa</taxon>
        <taxon>Ecdysozoa</taxon>
        <taxon>Arthropoda</taxon>
        <taxon>Hexapoda</taxon>
        <taxon>Insecta</taxon>
        <taxon>Pterygota</taxon>
        <taxon>Neoptera</taxon>
        <taxon>Paraneoptera</taxon>
        <taxon>Hemiptera</taxon>
        <taxon>Auchenorrhyncha</taxon>
        <taxon>Membracoidea</taxon>
        <taxon>Cicadellidae</taxon>
        <taxon>Cicadellinae</taxon>
        <taxon>Proconiini</taxon>
        <taxon>Homalodisca</taxon>
    </lineage>
</organism>
<dbReference type="GO" id="GO:0005096">
    <property type="term" value="F:GTPase activator activity"/>
    <property type="evidence" value="ECO:0007669"/>
    <property type="project" value="InterPro"/>
</dbReference>
<gene>
    <name evidence="2" type="ORF">g.24363</name>
</gene>
<dbReference type="GO" id="GO:0008277">
    <property type="term" value="P:regulation of G protein-coupled receptor signaling pathway"/>
    <property type="evidence" value="ECO:0007669"/>
    <property type="project" value="TreeGrafter"/>
</dbReference>
<sequence length="164" mass="18515">MTRENQELRTAVQHNSLAVTSETETEPVLDVRTMPQRPVSMYETRESLRAQAALSGAMPQSEEVVRRTDQVTKRIQELWATMQSPDTRHAFVPCAERIRVAVAELTAIFPQPGDEVVRTALRQLNTSTVRLQAECAGLENSAERVRSCAYNMAKATRQLLTRFQ</sequence>
<accession>A0A1B6I8C1</accession>
<evidence type="ECO:0000313" key="2">
    <source>
        <dbReference type="EMBL" id="JAS83174.1"/>
    </source>
</evidence>
<evidence type="ECO:0000259" key="1">
    <source>
        <dbReference type="Pfam" id="PF12205"/>
    </source>
</evidence>
<dbReference type="InterPro" id="IPR047161">
    <property type="entry name" value="GIT-like"/>
</dbReference>
<dbReference type="AlphaFoldDB" id="A0A1B6I8C1"/>
<dbReference type="GO" id="GO:0036465">
    <property type="term" value="P:synaptic vesicle recycling"/>
    <property type="evidence" value="ECO:0007669"/>
    <property type="project" value="TreeGrafter"/>
</dbReference>
<dbReference type="PANTHER" id="PTHR46097">
    <property type="entry name" value="G PROTEIN-COUPLED RECEPTOR KINASE INTERACTING ARFGAP"/>
    <property type="match status" value="1"/>
</dbReference>
<dbReference type="GO" id="GO:0007420">
    <property type="term" value="P:brain development"/>
    <property type="evidence" value="ECO:0007669"/>
    <property type="project" value="InterPro"/>
</dbReference>
<dbReference type="Pfam" id="PF12205">
    <property type="entry name" value="GIT1_C"/>
    <property type="match status" value="1"/>
</dbReference>
<protein>
    <recommendedName>
        <fullName evidence="1">ARF GTPase-activating protein GIT1 C-terminal domain-containing protein</fullName>
    </recommendedName>
</protein>
<name>A0A1B6I8C1_9HEMI</name>
<proteinExistence type="predicted"/>
<dbReference type="EMBL" id="GECU01024532">
    <property type="protein sequence ID" value="JAS83174.1"/>
    <property type="molecule type" value="Transcribed_RNA"/>
</dbReference>
<feature type="domain" description="ARF GTPase-activating protein GIT1 C-terminal" evidence="1">
    <location>
        <begin position="62"/>
        <end position="164"/>
    </location>
</feature>